<reference evidence="13" key="1">
    <citation type="submission" date="2020-05" db="EMBL/GenBank/DDBJ databases">
        <authorList>
            <person name="Chiriac C."/>
            <person name="Salcher M."/>
            <person name="Ghai R."/>
            <person name="Kavagutti S V."/>
        </authorList>
    </citation>
    <scope>NUCLEOTIDE SEQUENCE</scope>
</reference>
<evidence type="ECO:0000256" key="4">
    <source>
        <dbReference type="ARBA" id="ARBA00022490"/>
    </source>
</evidence>
<dbReference type="PANTHER" id="PTHR30027:SF3">
    <property type="entry name" value="16S RRNA (URACIL(1498)-N(3))-METHYLTRANSFERASE"/>
    <property type="match status" value="1"/>
</dbReference>
<comment type="similarity">
    <text evidence="2">Belongs to the RNA methyltransferase RsmE family.</text>
</comment>
<dbReference type="PIRSF" id="PIRSF015601">
    <property type="entry name" value="MTase_slr0722"/>
    <property type="match status" value="1"/>
</dbReference>
<dbReference type="SUPFAM" id="SSF75217">
    <property type="entry name" value="alpha/beta knot"/>
    <property type="match status" value="1"/>
</dbReference>
<comment type="catalytic activity">
    <reaction evidence="10">
        <text>uridine(1498) in 16S rRNA + S-adenosyl-L-methionine = N(3)-methyluridine(1498) in 16S rRNA + S-adenosyl-L-homocysteine + H(+)</text>
        <dbReference type="Rhea" id="RHEA:42920"/>
        <dbReference type="Rhea" id="RHEA-COMP:10283"/>
        <dbReference type="Rhea" id="RHEA-COMP:10284"/>
        <dbReference type="ChEBI" id="CHEBI:15378"/>
        <dbReference type="ChEBI" id="CHEBI:57856"/>
        <dbReference type="ChEBI" id="CHEBI:59789"/>
        <dbReference type="ChEBI" id="CHEBI:65315"/>
        <dbReference type="ChEBI" id="CHEBI:74502"/>
        <dbReference type="EC" id="2.1.1.193"/>
    </reaction>
</comment>
<dbReference type="Gene3D" id="3.40.1280.10">
    <property type="match status" value="1"/>
</dbReference>
<dbReference type="NCBIfam" id="TIGR00046">
    <property type="entry name" value="RsmE family RNA methyltransferase"/>
    <property type="match status" value="1"/>
</dbReference>
<keyword evidence="8" id="KW-0949">S-adenosyl-L-methionine</keyword>
<evidence type="ECO:0000256" key="7">
    <source>
        <dbReference type="ARBA" id="ARBA00022679"/>
    </source>
</evidence>
<evidence type="ECO:0000256" key="5">
    <source>
        <dbReference type="ARBA" id="ARBA00022552"/>
    </source>
</evidence>
<feature type="domain" description="Ribosomal RNA small subunit methyltransferase E methyltransferase" evidence="11">
    <location>
        <begin position="75"/>
        <end position="232"/>
    </location>
</feature>
<dbReference type="AlphaFoldDB" id="A0A6J6MU46"/>
<dbReference type="EC" id="2.1.1.193" evidence="3"/>
<evidence type="ECO:0000256" key="10">
    <source>
        <dbReference type="ARBA" id="ARBA00047944"/>
    </source>
</evidence>
<evidence type="ECO:0000256" key="3">
    <source>
        <dbReference type="ARBA" id="ARBA00012328"/>
    </source>
</evidence>
<evidence type="ECO:0000259" key="12">
    <source>
        <dbReference type="Pfam" id="PF20260"/>
    </source>
</evidence>
<dbReference type="InterPro" id="IPR006700">
    <property type="entry name" value="RsmE"/>
</dbReference>
<protein>
    <recommendedName>
        <fullName evidence="3">16S rRNA (uracil(1498)-N(3))-methyltransferase</fullName>
        <ecNumber evidence="3">2.1.1.193</ecNumber>
    </recommendedName>
</protein>
<evidence type="ECO:0000256" key="9">
    <source>
        <dbReference type="ARBA" id="ARBA00025699"/>
    </source>
</evidence>
<dbReference type="SUPFAM" id="SSF88697">
    <property type="entry name" value="PUA domain-like"/>
    <property type="match status" value="1"/>
</dbReference>
<evidence type="ECO:0000256" key="6">
    <source>
        <dbReference type="ARBA" id="ARBA00022603"/>
    </source>
</evidence>
<proteinExistence type="inferred from homology"/>
<dbReference type="InterPro" id="IPR015947">
    <property type="entry name" value="PUA-like_sf"/>
</dbReference>
<keyword evidence="4" id="KW-0963">Cytoplasm</keyword>
<dbReference type="Pfam" id="PF20260">
    <property type="entry name" value="PUA_4"/>
    <property type="match status" value="1"/>
</dbReference>
<dbReference type="InterPro" id="IPR046887">
    <property type="entry name" value="RsmE_PUA-like"/>
</dbReference>
<evidence type="ECO:0000313" key="13">
    <source>
        <dbReference type="EMBL" id="CAB4677780.1"/>
    </source>
</evidence>
<dbReference type="Gene3D" id="2.40.240.20">
    <property type="entry name" value="Hypothetical PUA domain-like, domain 1"/>
    <property type="match status" value="1"/>
</dbReference>
<feature type="domain" description="Ribosomal RNA small subunit methyltransferase E PUA-like" evidence="12">
    <location>
        <begin position="18"/>
        <end position="64"/>
    </location>
</feature>
<comment type="function">
    <text evidence="9">Specifically methylates the N3 position of the uracil ring of uridine 1498 (m3U1498) in 16S rRNA. Acts on the fully assembled 30S ribosomal subunit.</text>
</comment>
<evidence type="ECO:0000256" key="8">
    <source>
        <dbReference type="ARBA" id="ARBA00022691"/>
    </source>
</evidence>
<dbReference type="EMBL" id="CAEZXI010000007">
    <property type="protein sequence ID" value="CAB4677780.1"/>
    <property type="molecule type" value="Genomic_DNA"/>
</dbReference>
<name>A0A6J6MU46_9ZZZZ</name>
<dbReference type="InterPro" id="IPR046886">
    <property type="entry name" value="RsmE_MTase_dom"/>
</dbReference>
<dbReference type="InterPro" id="IPR029026">
    <property type="entry name" value="tRNA_m1G_MTases_N"/>
</dbReference>
<keyword evidence="5" id="KW-0698">rRNA processing</keyword>
<dbReference type="Pfam" id="PF04452">
    <property type="entry name" value="Methyltrans_RNA"/>
    <property type="match status" value="1"/>
</dbReference>
<keyword evidence="6" id="KW-0489">Methyltransferase</keyword>
<dbReference type="InterPro" id="IPR029028">
    <property type="entry name" value="Alpha/beta_knot_MTases"/>
</dbReference>
<dbReference type="CDD" id="cd18084">
    <property type="entry name" value="RsmE-like"/>
    <property type="match status" value="1"/>
</dbReference>
<keyword evidence="7" id="KW-0808">Transferase</keyword>
<dbReference type="NCBIfam" id="NF008693">
    <property type="entry name" value="PRK11713.2-3"/>
    <property type="match status" value="1"/>
</dbReference>
<dbReference type="GO" id="GO:0070475">
    <property type="term" value="P:rRNA base methylation"/>
    <property type="evidence" value="ECO:0007669"/>
    <property type="project" value="TreeGrafter"/>
</dbReference>
<evidence type="ECO:0000256" key="2">
    <source>
        <dbReference type="ARBA" id="ARBA00005528"/>
    </source>
</evidence>
<dbReference type="GO" id="GO:0005737">
    <property type="term" value="C:cytoplasm"/>
    <property type="evidence" value="ECO:0007669"/>
    <property type="project" value="UniProtKB-SubCell"/>
</dbReference>
<evidence type="ECO:0000256" key="1">
    <source>
        <dbReference type="ARBA" id="ARBA00004496"/>
    </source>
</evidence>
<dbReference type="PANTHER" id="PTHR30027">
    <property type="entry name" value="RIBOSOMAL RNA SMALL SUBUNIT METHYLTRANSFERASE E"/>
    <property type="match status" value="1"/>
</dbReference>
<dbReference type="GO" id="GO:0070042">
    <property type="term" value="F:rRNA (uridine-N3-)-methyltransferase activity"/>
    <property type="evidence" value="ECO:0007669"/>
    <property type="project" value="TreeGrafter"/>
</dbReference>
<organism evidence="13">
    <name type="scientific">freshwater metagenome</name>
    <dbReference type="NCBI Taxonomy" id="449393"/>
    <lineage>
        <taxon>unclassified sequences</taxon>
        <taxon>metagenomes</taxon>
        <taxon>ecological metagenomes</taxon>
    </lineage>
</organism>
<gene>
    <name evidence="13" type="ORF">UFOPK2362_00153</name>
</gene>
<comment type="subcellular location">
    <subcellularLocation>
        <location evidence="1">Cytoplasm</location>
    </subcellularLocation>
</comment>
<accession>A0A6J6MU46</accession>
<evidence type="ECO:0000259" key="11">
    <source>
        <dbReference type="Pfam" id="PF04452"/>
    </source>
</evidence>
<sequence length="238" mass="26052">MLSLFFVDQLGTGSTQELEGDEGHHAVKVMRLQIGEEIKIADKSGNWVSGAITEVGKKSLKIDIAQRGSAQYLKPELIVVQAVTKSDRIKEMLELLTVAGADRIIPWQAERCISKWQSDSANKWSIAIKEAAKQARRVRLPELADAVTTNQLLNLFQAGDQIITLHEVAKSNISQLKFAADTKRIFLVIGPEGGISDNEIDQLIAAKAVTVRMGENVLRSAHAGFAALSVVQTLIGRW</sequence>